<gene>
    <name evidence="1" type="ORF">RFI_20271</name>
</gene>
<dbReference type="SUPFAM" id="SSF50978">
    <property type="entry name" value="WD40 repeat-like"/>
    <property type="match status" value="1"/>
</dbReference>
<dbReference type="EMBL" id="ASPP01017306">
    <property type="protein sequence ID" value="ETO17064.1"/>
    <property type="molecule type" value="Genomic_DNA"/>
</dbReference>
<evidence type="ECO:0000313" key="1">
    <source>
        <dbReference type="EMBL" id="ETO17064.1"/>
    </source>
</evidence>
<dbReference type="InterPro" id="IPR001680">
    <property type="entry name" value="WD40_rpt"/>
</dbReference>
<sequence>MPKQIKYFSCHNSFLGHRKQEKLQIFNGHSNSIYGIKFSLFSCCKYLYSGSADKAIVYVMLKHPNYFVFSMDMKKVFCVRIFHHCKAITRIKCLWDIRSCQSKVFNGHKSDVNYVEYSPFPNIICSDQWIIQLIFVMFDQIRNYVLFVLTN</sequence>
<keyword evidence="2" id="KW-1185">Reference proteome</keyword>
<dbReference type="Gene3D" id="2.130.10.10">
    <property type="entry name" value="YVTN repeat-like/Quinoprotein amine dehydrogenase"/>
    <property type="match status" value="1"/>
</dbReference>
<dbReference type="InterPro" id="IPR036322">
    <property type="entry name" value="WD40_repeat_dom_sf"/>
</dbReference>
<dbReference type="InterPro" id="IPR015943">
    <property type="entry name" value="WD40/YVTN_repeat-like_dom_sf"/>
</dbReference>
<name>X6MTA0_RETFI</name>
<dbReference type="AlphaFoldDB" id="X6MTA0"/>
<comment type="caution">
    <text evidence="1">The sequence shown here is derived from an EMBL/GenBank/DDBJ whole genome shotgun (WGS) entry which is preliminary data.</text>
</comment>
<accession>X6MTA0</accession>
<organism evidence="1 2">
    <name type="scientific">Reticulomyxa filosa</name>
    <dbReference type="NCBI Taxonomy" id="46433"/>
    <lineage>
        <taxon>Eukaryota</taxon>
        <taxon>Sar</taxon>
        <taxon>Rhizaria</taxon>
        <taxon>Retaria</taxon>
        <taxon>Foraminifera</taxon>
        <taxon>Monothalamids</taxon>
        <taxon>Reticulomyxidae</taxon>
        <taxon>Reticulomyxa</taxon>
    </lineage>
</organism>
<dbReference type="Pfam" id="PF00400">
    <property type="entry name" value="WD40"/>
    <property type="match status" value="2"/>
</dbReference>
<reference evidence="1 2" key="1">
    <citation type="journal article" date="2013" name="Curr. Biol.">
        <title>The Genome of the Foraminiferan Reticulomyxa filosa.</title>
        <authorList>
            <person name="Glockner G."/>
            <person name="Hulsmann N."/>
            <person name="Schleicher M."/>
            <person name="Noegel A.A."/>
            <person name="Eichinger L."/>
            <person name="Gallinger C."/>
            <person name="Pawlowski J."/>
            <person name="Sierra R."/>
            <person name="Euteneuer U."/>
            <person name="Pillet L."/>
            <person name="Moustafa A."/>
            <person name="Platzer M."/>
            <person name="Groth M."/>
            <person name="Szafranski K."/>
            <person name="Schliwa M."/>
        </authorList>
    </citation>
    <scope>NUCLEOTIDE SEQUENCE [LARGE SCALE GENOMIC DNA]</scope>
</reference>
<dbReference type="Proteomes" id="UP000023152">
    <property type="component" value="Unassembled WGS sequence"/>
</dbReference>
<proteinExistence type="predicted"/>
<protein>
    <submittedName>
        <fullName evidence="1">Uncharacterized protein</fullName>
    </submittedName>
</protein>
<evidence type="ECO:0000313" key="2">
    <source>
        <dbReference type="Proteomes" id="UP000023152"/>
    </source>
</evidence>